<dbReference type="PANTHER" id="PTHR37534">
    <property type="entry name" value="TRANSCRIPTIONAL ACTIVATOR PROTEIN UGA3"/>
    <property type="match status" value="1"/>
</dbReference>
<dbReference type="GO" id="GO:0008270">
    <property type="term" value="F:zinc ion binding"/>
    <property type="evidence" value="ECO:0007669"/>
    <property type="project" value="InterPro"/>
</dbReference>
<dbReference type="PROSITE" id="PS00463">
    <property type="entry name" value="ZN2_CY6_FUNGAL_1"/>
    <property type="match status" value="1"/>
</dbReference>
<protein>
    <recommendedName>
        <fullName evidence="2">Zn(2)-C6 fungal-type domain-containing protein</fullName>
    </recommendedName>
</protein>
<keyword evidence="1" id="KW-0539">Nucleus</keyword>
<dbReference type="SMART" id="SM00066">
    <property type="entry name" value="GAL4"/>
    <property type="match status" value="1"/>
</dbReference>
<sequence length="660" mass="74937">MYGPAPTRRKKTNICRSRAGCVSCRKRRKKCDEQKPTCGSCLKLEKPCEQVSPAFEFRSVRPSETERPRPKPISTSFDIASLSREGSQSQSTPPCSATVLTISTASPCPTGSLDADDPRIIDFEDNDFNWHSNDINNHDFETSTEPYAPMDLSSQETQLDSKRTSDLCIRMPPTLVPRHDYSYLMKFYMNIWRHYCLPAMHISFNQIEALGGQSRLIRDTMATLSACRLSRTLPQRKITKISAPSSVCYRPEAGHESLSGELYGSAMRQISAWGHQELHSQPTVALTALVLFCYLESSMGNFKEFQVHSQAIEKLLISYSDQLMSDGAGLLAAWVEVKMQNWWRRAHFGVPDFYRRWSTPLLDPMFNNMSETSAYRRASVLWTLCESHRLSTAAIITSYEASLLKNTTSKETYLATSDQELMALMSDQSEKLDEWHASLQDHELPEIMEDLNLWYVNSVQKPKNAPIIFQSHGLAINFAYYVTARAMQCTGPLESLRSKSLDDTDDLYEEMEDWIQILLRIAAGINWNDCIRLNVYTIGFAGLLLACALRSRKLATGLWIQEWLEERLKEDALEEGNFPVFQILDAVQVINHERVNGRDVISLFQTVDDEGGSGKFGSYSSQHIQSFLVYARCNETGNLYSYQVTPGVSREQIERHIAVL</sequence>
<feature type="domain" description="Zn(2)-C6 fungal-type" evidence="2">
    <location>
        <begin position="20"/>
        <end position="48"/>
    </location>
</feature>
<evidence type="ECO:0000259" key="2">
    <source>
        <dbReference type="PROSITE" id="PS50048"/>
    </source>
</evidence>
<evidence type="ECO:0000256" key="1">
    <source>
        <dbReference type="ARBA" id="ARBA00023242"/>
    </source>
</evidence>
<name>A0A6A6UTR8_9PEZI</name>
<gene>
    <name evidence="3" type="ORF">BT63DRAFT_10671</name>
</gene>
<dbReference type="AlphaFoldDB" id="A0A6A6UTR8"/>
<organism evidence="3 4">
    <name type="scientific">Microthyrium microscopicum</name>
    <dbReference type="NCBI Taxonomy" id="703497"/>
    <lineage>
        <taxon>Eukaryota</taxon>
        <taxon>Fungi</taxon>
        <taxon>Dikarya</taxon>
        <taxon>Ascomycota</taxon>
        <taxon>Pezizomycotina</taxon>
        <taxon>Dothideomycetes</taxon>
        <taxon>Dothideomycetes incertae sedis</taxon>
        <taxon>Microthyriales</taxon>
        <taxon>Microthyriaceae</taxon>
        <taxon>Microthyrium</taxon>
    </lineage>
</organism>
<dbReference type="EMBL" id="MU004230">
    <property type="protein sequence ID" value="KAF2674458.1"/>
    <property type="molecule type" value="Genomic_DNA"/>
</dbReference>
<dbReference type="SUPFAM" id="SSF57701">
    <property type="entry name" value="Zn2/Cys6 DNA-binding domain"/>
    <property type="match status" value="1"/>
</dbReference>
<dbReference type="CDD" id="cd00067">
    <property type="entry name" value="GAL4"/>
    <property type="match status" value="1"/>
</dbReference>
<dbReference type="InterPro" id="IPR036864">
    <property type="entry name" value="Zn2-C6_fun-type_DNA-bd_sf"/>
</dbReference>
<evidence type="ECO:0000313" key="3">
    <source>
        <dbReference type="EMBL" id="KAF2674458.1"/>
    </source>
</evidence>
<accession>A0A6A6UTR8</accession>
<keyword evidence="4" id="KW-1185">Reference proteome</keyword>
<reference evidence="3" key="1">
    <citation type="journal article" date="2020" name="Stud. Mycol.">
        <title>101 Dothideomycetes genomes: a test case for predicting lifestyles and emergence of pathogens.</title>
        <authorList>
            <person name="Haridas S."/>
            <person name="Albert R."/>
            <person name="Binder M."/>
            <person name="Bloem J."/>
            <person name="Labutti K."/>
            <person name="Salamov A."/>
            <person name="Andreopoulos B."/>
            <person name="Baker S."/>
            <person name="Barry K."/>
            <person name="Bills G."/>
            <person name="Bluhm B."/>
            <person name="Cannon C."/>
            <person name="Castanera R."/>
            <person name="Culley D."/>
            <person name="Daum C."/>
            <person name="Ezra D."/>
            <person name="Gonzalez J."/>
            <person name="Henrissat B."/>
            <person name="Kuo A."/>
            <person name="Liang C."/>
            <person name="Lipzen A."/>
            <person name="Lutzoni F."/>
            <person name="Magnuson J."/>
            <person name="Mondo S."/>
            <person name="Nolan M."/>
            <person name="Ohm R."/>
            <person name="Pangilinan J."/>
            <person name="Park H.-J."/>
            <person name="Ramirez L."/>
            <person name="Alfaro M."/>
            <person name="Sun H."/>
            <person name="Tritt A."/>
            <person name="Yoshinaga Y."/>
            <person name="Zwiers L.-H."/>
            <person name="Turgeon B."/>
            <person name="Goodwin S."/>
            <person name="Spatafora J."/>
            <person name="Crous P."/>
            <person name="Grigoriev I."/>
        </authorList>
    </citation>
    <scope>NUCLEOTIDE SEQUENCE</scope>
    <source>
        <strain evidence="3">CBS 115976</strain>
    </source>
</reference>
<evidence type="ECO:0000313" key="4">
    <source>
        <dbReference type="Proteomes" id="UP000799302"/>
    </source>
</evidence>
<proteinExistence type="predicted"/>
<dbReference type="Gene3D" id="4.10.240.10">
    <property type="entry name" value="Zn(2)-C6 fungal-type DNA-binding domain"/>
    <property type="match status" value="1"/>
</dbReference>
<dbReference type="Pfam" id="PF00172">
    <property type="entry name" value="Zn_clus"/>
    <property type="match status" value="1"/>
</dbReference>
<dbReference type="GO" id="GO:0000981">
    <property type="term" value="F:DNA-binding transcription factor activity, RNA polymerase II-specific"/>
    <property type="evidence" value="ECO:0007669"/>
    <property type="project" value="InterPro"/>
</dbReference>
<dbReference type="InterPro" id="IPR001138">
    <property type="entry name" value="Zn2Cys6_DnaBD"/>
</dbReference>
<dbReference type="Proteomes" id="UP000799302">
    <property type="component" value="Unassembled WGS sequence"/>
</dbReference>
<dbReference type="PROSITE" id="PS50048">
    <property type="entry name" value="ZN2_CY6_FUNGAL_2"/>
    <property type="match status" value="1"/>
</dbReference>
<dbReference type="PANTHER" id="PTHR37534:SF46">
    <property type="entry name" value="ZN(II)2CYS6 TRANSCRIPTION FACTOR (EUROFUNG)"/>
    <property type="match status" value="1"/>
</dbReference>
<dbReference type="OrthoDB" id="39175at2759"/>